<comment type="caution">
    <text evidence="1">The sequence shown here is derived from an EMBL/GenBank/DDBJ whole genome shotgun (WGS) entry which is preliminary data.</text>
</comment>
<protein>
    <submittedName>
        <fullName evidence="1">Host cell division inhibitor Icd-like protein</fullName>
    </submittedName>
</protein>
<name>A0A730K9W7_SALHO</name>
<feature type="non-terminal residue" evidence="1">
    <location>
        <position position="1"/>
    </location>
</feature>
<dbReference type="EMBL" id="DAARTJ010000111">
    <property type="protein sequence ID" value="HAE3864540.1"/>
    <property type="molecule type" value="Genomic_DNA"/>
</dbReference>
<gene>
    <name evidence="1" type="ORF">GND52_004586</name>
</gene>
<organism evidence="1">
    <name type="scientific">Salmonella enterica subsp. houtenae serovar Houten</name>
    <dbReference type="NCBI Taxonomy" id="58100"/>
    <lineage>
        <taxon>Bacteria</taxon>
        <taxon>Pseudomonadati</taxon>
        <taxon>Pseudomonadota</taxon>
        <taxon>Gammaproteobacteria</taxon>
        <taxon>Enterobacterales</taxon>
        <taxon>Enterobacteriaceae</taxon>
        <taxon>Salmonella</taxon>
    </lineage>
</organism>
<reference evidence="1" key="2">
    <citation type="submission" date="2018-07" db="EMBL/GenBank/DDBJ databases">
        <authorList>
            <consortium name="NCBI Pathogen Detection Project"/>
        </authorList>
    </citation>
    <scope>NUCLEOTIDE SEQUENCE</scope>
    <source>
        <strain evidence="1">138-86</strain>
    </source>
</reference>
<proteinExistence type="predicted"/>
<accession>A0A730K9W7</accession>
<evidence type="ECO:0000313" key="1">
    <source>
        <dbReference type="EMBL" id="HAE3864540.1"/>
    </source>
</evidence>
<sequence>ATEFILSFAARIPVKNAGEVVA</sequence>
<dbReference type="AlphaFoldDB" id="A0A730K9W7"/>
<reference evidence="1" key="1">
    <citation type="journal article" date="2018" name="Genome Biol.">
        <title>SKESA: strategic k-mer extension for scrupulous assemblies.</title>
        <authorList>
            <person name="Souvorov A."/>
            <person name="Agarwala R."/>
            <person name="Lipman D.J."/>
        </authorList>
    </citation>
    <scope>NUCLEOTIDE SEQUENCE</scope>
    <source>
        <strain evidence="1">138-86</strain>
    </source>
</reference>